<proteinExistence type="predicted"/>
<name>A0A1I2DKA7_9BACT</name>
<keyword evidence="2" id="KW-1185">Reference proteome</keyword>
<reference evidence="1 2" key="1">
    <citation type="submission" date="2016-10" db="EMBL/GenBank/DDBJ databases">
        <authorList>
            <person name="de Groot N.N."/>
        </authorList>
    </citation>
    <scope>NUCLEOTIDE SEQUENCE [LARGE SCALE GENOMIC DNA]</scope>
    <source>
        <strain>GEY</strain>
        <strain evidence="2">DSM 9560</strain>
    </source>
</reference>
<organism evidence="1 2">
    <name type="scientific">Thermoflexibacter ruber</name>
    <dbReference type="NCBI Taxonomy" id="1003"/>
    <lineage>
        <taxon>Bacteria</taxon>
        <taxon>Pseudomonadati</taxon>
        <taxon>Bacteroidota</taxon>
        <taxon>Cytophagia</taxon>
        <taxon>Cytophagales</taxon>
        <taxon>Thermoflexibacteraceae</taxon>
        <taxon>Thermoflexibacter</taxon>
    </lineage>
</organism>
<dbReference type="RefSeq" id="WP_245763993.1">
    <property type="nucleotide sequence ID" value="NZ_FONY01000007.1"/>
</dbReference>
<protein>
    <submittedName>
        <fullName evidence="1">Uncharacterized protein</fullName>
    </submittedName>
</protein>
<sequence>MMKNNGEKIRCPKCEWEPDGGKYWSCHCGCVWNTFDTYGQCPQCSFVHRQTQCPECAEWSPHADWYVDLPRIKITFEETSNIGN</sequence>
<gene>
    <name evidence="1" type="ORF">SAMN04488541_100758</name>
</gene>
<evidence type="ECO:0000313" key="2">
    <source>
        <dbReference type="Proteomes" id="UP000199513"/>
    </source>
</evidence>
<evidence type="ECO:0000313" key="1">
    <source>
        <dbReference type="EMBL" id="SFE81045.1"/>
    </source>
</evidence>
<dbReference type="EMBL" id="FONY01000007">
    <property type="protein sequence ID" value="SFE81045.1"/>
    <property type="molecule type" value="Genomic_DNA"/>
</dbReference>
<dbReference type="Proteomes" id="UP000199513">
    <property type="component" value="Unassembled WGS sequence"/>
</dbReference>
<accession>A0A1I2DKA7</accession>
<dbReference type="AlphaFoldDB" id="A0A1I2DKA7"/>